<dbReference type="EMBL" id="QJJQ01000001">
    <property type="protein sequence ID" value="PXW90325.1"/>
    <property type="molecule type" value="Genomic_DNA"/>
</dbReference>
<accession>A0A2V3WDP1</accession>
<protein>
    <submittedName>
        <fullName evidence="3">Uncharacterized protein</fullName>
    </submittedName>
</protein>
<comment type="caution">
    <text evidence="3">The sequence shown here is derived from an EMBL/GenBank/DDBJ whole genome shotgun (WGS) entry which is preliminary data.</text>
</comment>
<organism evidence="3 4">
    <name type="scientific">Pseudogracilibacillus auburnensis</name>
    <dbReference type="NCBI Taxonomy" id="1494959"/>
    <lineage>
        <taxon>Bacteria</taxon>
        <taxon>Bacillati</taxon>
        <taxon>Bacillota</taxon>
        <taxon>Bacilli</taxon>
        <taxon>Bacillales</taxon>
        <taxon>Bacillaceae</taxon>
        <taxon>Pseudogracilibacillus</taxon>
    </lineage>
</organism>
<feature type="region of interest" description="Disordered" evidence="1">
    <location>
        <begin position="18"/>
        <end position="101"/>
    </location>
</feature>
<dbReference type="Proteomes" id="UP000247978">
    <property type="component" value="Unassembled WGS sequence"/>
</dbReference>
<sequence length="213" mass="24385">MKKLTIFTLFILLLAACNSPQETSPKDTDGSSNVSEEVKDDLEDETNREVDEATQNDEPEVTEEMDENQTEAPAQENESSNNNATNEHSPSEKNEEPEGNEHDELVELTNNIFNAQFNKDYDFLQSILSKGSKLDKENNKFMFENVTYPHEQALFTEKTAGDLEFRYTNENNADSVVVGFAAVDYEKEYSFVIDFEFVQEDGKWKMNDMDVNK</sequence>
<feature type="compositionally biased region" description="Low complexity" evidence="1">
    <location>
        <begin position="71"/>
        <end position="88"/>
    </location>
</feature>
<gene>
    <name evidence="3" type="ORF">DFR56_101237</name>
</gene>
<evidence type="ECO:0000313" key="4">
    <source>
        <dbReference type="Proteomes" id="UP000247978"/>
    </source>
</evidence>
<keyword evidence="2" id="KW-0732">Signal</keyword>
<evidence type="ECO:0000256" key="2">
    <source>
        <dbReference type="SAM" id="SignalP"/>
    </source>
</evidence>
<evidence type="ECO:0000313" key="3">
    <source>
        <dbReference type="EMBL" id="PXW90325.1"/>
    </source>
</evidence>
<name>A0A2V3WDP1_9BACI</name>
<proteinExistence type="predicted"/>
<dbReference type="PROSITE" id="PS51257">
    <property type="entry name" value="PROKAR_LIPOPROTEIN"/>
    <property type="match status" value="1"/>
</dbReference>
<feature type="compositionally biased region" description="Basic and acidic residues" evidence="1">
    <location>
        <begin position="89"/>
        <end position="101"/>
    </location>
</feature>
<keyword evidence="4" id="KW-1185">Reference proteome</keyword>
<feature type="signal peptide" evidence="2">
    <location>
        <begin position="1"/>
        <end position="20"/>
    </location>
</feature>
<feature type="chain" id="PRO_5039093436" evidence="2">
    <location>
        <begin position="21"/>
        <end position="213"/>
    </location>
</feature>
<evidence type="ECO:0000256" key="1">
    <source>
        <dbReference type="SAM" id="MobiDB-lite"/>
    </source>
</evidence>
<feature type="compositionally biased region" description="Acidic residues" evidence="1">
    <location>
        <begin position="52"/>
        <end position="69"/>
    </location>
</feature>
<dbReference type="AlphaFoldDB" id="A0A2V3WDP1"/>
<reference evidence="3 4" key="1">
    <citation type="submission" date="2018-05" db="EMBL/GenBank/DDBJ databases">
        <title>Genomic Encyclopedia of Type Strains, Phase IV (KMG-IV): sequencing the most valuable type-strain genomes for metagenomic binning, comparative biology and taxonomic classification.</title>
        <authorList>
            <person name="Goeker M."/>
        </authorList>
    </citation>
    <scope>NUCLEOTIDE SEQUENCE [LARGE SCALE GENOMIC DNA]</scope>
    <source>
        <strain evidence="3 4">DSM 28556</strain>
    </source>
</reference>
<dbReference type="RefSeq" id="WP_110393596.1">
    <property type="nucleotide sequence ID" value="NZ_JADIJL010000014.1"/>
</dbReference>